<feature type="domain" description="DUF58" evidence="1">
    <location>
        <begin position="42"/>
        <end position="251"/>
    </location>
</feature>
<organism evidence="2 3">
    <name type="scientific">Candidatus Desantisbacteria bacterium CG_4_10_14_0_8_um_filter_48_22</name>
    <dbReference type="NCBI Taxonomy" id="1974543"/>
    <lineage>
        <taxon>Bacteria</taxon>
        <taxon>Candidatus Desantisiibacteriota</taxon>
    </lineage>
</organism>
<accession>A0A2M7SBW5</accession>
<gene>
    <name evidence="2" type="ORF">COY52_05485</name>
</gene>
<dbReference type="InterPro" id="IPR002881">
    <property type="entry name" value="DUF58"/>
</dbReference>
<dbReference type="InterPro" id="IPR036465">
    <property type="entry name" value="vWFA_dom_sf"/>
</dbReference>
<proteinExistence type="predicted"/>
<dbReference type="Pfam" id="PF01882">
    <property type="entry name" value="DUF58"/>
    <property type="match status" value="1"/>
</dbReference>
<name>A0A2M7SBW5_9BACT</name>
<dbReference type="Proteomes" id="UP000229307">
    <property type="component" value="Unassembled WGS sequence"/>
</dbReference>
<comment type="caution">
    <text evidence="2">The sequence shown here is derived from an EMBL/GenBank/DDBJ whole genome shotgun (WGS) entry which is preliminary data.</text>
</comment>
<dbReference type="AlphaFoldDB" id="A0A2M7SBW5"/>
<reference evidence="3" key="1">
    <citation type="submission" date="2017-09" db="EMBL/GenBank/DDBJ databases">
        <title>Depth-based differentiation of microbial function through sediment-hosted aquifers and enrichment of novel symbionts in the deep terrestrial subsurface.</title>
        <authorList>
            <person name="Probst A.J."/>
            <person name="Ladd B."/>
            <person name="Jarett J.K."/>
            <person name="Geller-Mcgrath D.E."/>
            <person name="Sieber C.M.K."/>
            <person name="Emerson J.B."/>
            <person name="Anantharaman K."/>
            <person name="Thomas B.C."/>
            <person name="Malmstrom R."/>
            <person name="Stieglmeier M."/>
            <person name="Klingl A."/>
            <person name="Woyke T."/>
            <person name="Ryan C.M."/>
            <person name="Banfield J.F."/>
        </authorList>
    </citation>
    <scope>NUCLEOTIDE SEQUENCE [LARGE SCALE GENOMIC DNA]</scope>
</reference>
<dbReference type="Gene3D" id="3.40.50.410">
    <property type="entry name" value="von Willebrand factor, type A domain"/>
    <property type="match status" value="1"/>
</dbReference>
<dbReference type="PANTHER" id="PTHR33608">
    <property type="entry name" value="BLL2464 PROTEIN"/>
    <property type="match status" value="1"/>
</dbReference>
<protein>
    <submittedName>
        <fullName evidence="2">DUF58 domain-containing protein</fullName>
    </submittedName>
</protein>
<sequence>MLSSEILKTIRRIEITTGRLVTEVFAGQYESVFKGRGMEFSEVREYQPGDDVRLIDWNVTARFGHPYIKKFVEERELTVMLLVDRSASGMFGTARRMKAEIAAEVCAVLAFSAMKNNDKVGLILFTDSIEKYIPPKKGRTHALRIIREALYGKPRGTGTDISAALKYLNDVVKKKCIVFVISDFIDRDYEKMLRITNKRHDMIAVEIADPGESRMPPAGLVSLQDAETGKTALVNTGDAALRGSFEKEALDRLNARHRFFGSINMDFVNLETGSSYVKPLTAFFRKRAKRFR</sequence>
<dbReference type="EMBL" id="PFMR01000149">
    <property type="protein sequence ID" value="PIZ17015.1"/>
    <property type="molecule type" value="Genomic_DNA"/>
</dbReference>
<dbReference type="SUPFAM" id="SSF53300">
    <property type="entry name" value="vWA-like"/>
    <property type="match status" value="1"/>
</dbReference>
<dbReference type="PANTHER" id="PTHR33608:SF6">
    <property type="entry name" value="BLL2464 PROTEIN"/>
    <property type="match status" value="1"/>
</dbReference>
<evidence type="ECO:0000313" key="2">
    <source>
        <dbReference type="EMBL" id="PIZ17015.1"/>
    </source>
</evidence>
<evidence type="ECO:0000259" key="1">
    <source>
        <dbReference type="Pfam" id="PF01882"/>
    </source>
</evidence>
<evidence type="ECO:0000313" key="3">
    <source>
        <dbReference type="Proteomes" id="UP000229307"/>
    </source>
</evidence>